<dbReference type="SUPFAM" id="SSF51735">
    <property type="entry name" value="NAD(P)-binding Rossmann-fold domains"/>
    <property type="match status" value="1"/>
</dbReference>
<dbReference type="Gene3D" id="3.40.50.720">
    <property type="entry name" value="NAD(P)-binding Rossmann-like Domain"/>
    <property type="match status" value="1"/>
</dbReference>
<dbReference type="Proteomes" id="UP001055057">
    <property type="component" value="Unassembled WGS sequence"/>
</dbReference>
<reference evidence="4" key="2">
    <citation type="submission" date="2021-08" db="EMBL/GenBank/DDBJ databases">
        <authorList>
            <person name="Tani A."/>
            <person name="Ola A."/>
            <person name="Ogura Y."/>
            <person name="Katsura K."/>
            <person name="Hayashi T."/>
        </authorList>
    </citation>
    <scope>NUCLEOTIDE SEQUENCE</scope>
    <source>
        <strain evidence="4">DSM 23632</strain>
    </source>
</reference>
<name>A0ABQ4TX12_9HYPH</name>
<dbReference type="PANTHER" id="PTHR14239">
    <property type="entry name" value="DUDULIN-RELATED"/>
    <property type="match status" value="1"/>
</dbReference>
<proteinExistence type="predicted"/>
<dbReference type="EMBL" id="BPRB01000060">
    <property type="protein sequence ID" value="GJE59044.1"/>
    <property type="molecule type" value="Genomic_DNA"/>
</dbReference>
<feature type="chain" id="PRO_5047204276" evidence="2">
    <location>
        <begin position="30"/>
        <end position="243"/>
    </location>
</feature>
<keyword evidence="5" id="KW-1185">Reference proteome</keyword>
<dbReference type="PROSITE" id="PS51318">
    <property type="entry name" value="TAT"/>
    <property type="match status" value="1"/>
</dbReference>
<feature type="signal peptide" evidence="2">
    <location>
        <begin position="1"/>
        <end position="29"/>
    </location>
</feature>
<evidence type="ECO:0000256" key="1">
    <source>
        <dbReference type="ARBA" id="ARBA00023002"/>
    </source>
</evidence>
<organism evidence="4 5">
    <name type="scientific">Methylobacterium trifolii</name>
    <dbReference type="NCBI Taxonomy" id="1003092"/>
    <lineage>
        <taxon>Bacteria</taxon>
        <taxon>Pseudomonadati</taxon>
        <taxon>Pseudomonadota</taxon>
        <taxon>Alphaproteobacteria</taxon>
        <taxon>Hyphomicrobiales</taxon>
        <taxon>Methylobacteriaceae</taxon>
        <taxon>Methylobacterium</taxon>
    </lineage>
</organism>
<dbReference type="InterPro" id="IPR036291">
    <property type="entry name" value="NAD(P)-bd_dom_sf"/>
</dbReference>
<comment type="caution">
    <text evidence="4">The sequence shown here is derived from an EMBL/GenBank/DDBJ whole genome shotgun (WGS) entry which is preliminary data.</text>
</comment>
<dbReference type="RefSeq" id="WP_238181636.1">
    <property type="nucleotide sequence ID" value="NZ_BPRB01000060.1"/>
</dbReference>
<evidence type="ECO:0000256" key="2">
    <source>
        <dbReference type="SAM" id="SignalP"/>
    </source>
</evidence>
<accession>A0ABQ4TX12</accession>
<feature type="domain" description="Pyrroline-5-carboxylate reductase catalytic N-terminal" evidence="3">
    <location>
        <begin position="36"/>
        <end position="126"/>
    </location>
</feature>
<dbReference type="Pfam" id="PF03807">
    <property type="entry name" value="F420_oxidored"/>
    <property type="match status" value="1"/>
</dbReference>
<evidence type="ECO:0000259" key="3">
    <source>
        <dbReference type="Pfam" id="PF03807"/>
    </source>
</evidence>
<keyword evidence="1" id="KW-0560">Oxidoreductase</keyword>
<sequence length="243" mass="25021">MRSDPRTTRRAALSLAAGLALGTALPAMAQDAPKLKIGVIGAGNIGGTIGGLWAKAGHKVMFSSRHPEALKPLVESLGPNASAGTPEEAIRFGDAVFVAVPYKAYPDLAREYGAALKGKVAIEAGNATKARDGELYDEVQANGIGITSQKYLPGARVVRAFSAINYKIFAKNAAGREGGRMAVPIAGDDKAALALAEGLVRDAGFEPVLVGGLNDAGKFAMGSPGFGHDLTAPELRRTLGLTQ</sequence>
<keyword evidence="2" id="KW-0732">Signal</keyword>
<evidence type="ECO:0000313" key="5">
    <source>
        <dbReference type="Proteomes" id="UP001055057"/>
    </source>
</evidence>
<dbReference type="InterPro" id="IPR028939">
    <property type="entry name" value="P5C_Rdtase_cat_N"/>
</dbReference>
<gene>
    <name evidence="4" type="primary">proC_3</name>
    <name evidence="4" type="ORF">MPOCJGCO_1131</name>
</gene>
<protein>
    <submittedName>
        <fullName evidence="4">Pyrroline-5-carboxylate reductase</fullName>
    </submittedName>
</protein>
<dbReference type="InterPro" id="IPR051267">
    <property type="entry name" value="STEAP_metalloreductase"/>
</dbReference>
<dbReference type="PANTHER" id="PTHR14239:SF10">
    <property type="entry name" value="REDUCTASE"/>
    <property type="match status" value="1"/>
</dbReference>
<dbReference type="InterPro" id="IPR006311">
    <property type="entry name" value="TAT_signal"/>
</dbReference>
<evidence type="ECO:0000313" key="4">
    <source>
        <dbReference type="EMBL" id="GJE59044.1"/>
    </source>
</evidence>
<reference evidence="4" key="1">
    <citation type="journal article" date="2021" name="Front. Microbiol.">
        <title>Comprehensive Comparative Genomics and Phenotyping of Methylobacterium Species.</title>
        <authorList>
            <person name="Alessa O."/>
            <person name="Ogura Y."/>
            <person name="Fujitani Y."/>
            <person name="Takami H."/>
            <person name="Hayashi T."/>
            <person name="Sahin N."/>
            <person name="Tani A."/>
        </authorList>
    </citation>
    <scope>NUCLEOTIDE SEQUENCE</scope>
    <source>
        <strain evidence="4">DSM 23632</strain>
    </source>
</reference>